<evidence type="ECO:0000313" key="2">
    <source>
        <dbReference type="EMBL" id="KAK7716663.1"/>
    </source>
</evidence>
<keyword evidence="1" id="KW-0812">Transmembrane</keyword>
<keyword evidence="3" id="KW-1185">Reference proteome</keyword>
<organism evidence="2 3">
    <name type="scientific">Diaporthe eres</name>
    <name type="common">Phomopsis oblonga</name>
    <dbReference type="NCBI Taxonomy" id="83184"/>
    <lineage>
        <taxon>Eukaryota</taxon>
        <taxon>Fungi</taxon>
        <taxon>Dikarya</taxon>
        <taxon>Ascomycota</taxon>
        <taxon>Pezizomycotina</taxon>
        <taxon>Sordariomycetes</taxon>
        <taxon>Sordariomycetidae</taxon>
        <taxon>Diaporthales</taxon>
        <taxon>Diaporthaceae</taxon>
        <taxon>Diaporthe</taxon>
        <taxon>Diaporthe eres species complex</taxon>
    </lineage>
</organism>
<evidence type="ECO:0000313" key="3">
    <source>
        <dbReference type="Proteomes" id="UP001430848"/>
    </source>
</evidence>
<proteinExistence type="predicted"/>
<feature type="transmembrane region" description="Helical" evidence="1">
    <location>
        <begin position="298"/>
        <end position="321"/>
    </location>
</feature>
<accession>A0ABR1NV43</accession>
<evidence type="ECO:0008006" key="4">
    <source>
        <dbReference type="Google" id="ProtNLM"/>
    </source>
</evidence>
<name>A0ABR1NV43_DIAER</name>
<evidence type="ECO:0000256" key="1">
    <source>
        <dbReference type="SAM" id="Phobius"/>
    </source>
</evidence>
<keyword evidence="1" id="KW-1133">Transmembrane helix</keyword>
<protein>
    <recommendedName>
        <fullName evidence="4">Mg2+ transporter protein, CorA-like/Zinc transport protein ZntB</fullName>
    </recommendedName>
</protein>
<dbReference type="Gene3D" id="1.20.58.340">
    <property type="entry name" value="Magnesium transport protein CorA, transmembrane region"/>
    <property type="match status" value="1"/>
</dbReference>
<gene>
    <name evidence="2" type="ORF">SLS63_011088</name>
</gene>
<sequence>MYDFYYEALLEDSSKFSAADNIQNTIIEVSNTGEVRSVSGLLHGLQENEAQRLLSSLHKSIDAVEDPLLFPLILFEMKIHFFALLLENRARGLEDLEESTGMRHFNTQNKETDAERTNKLKQLSFSDITQKLTGIAGTLAFCEMTFESSLEGLSVARAWRNKIINHSTESATGCRWNACKGIERRSMYIESLAAGARAHGRVLEARRAAQVQTVYSLIGQRDNRLNHDMARDSHRIAEISYQDNAAMKTIALLAQRDSTDMRIIAWATLIFLPGTFTATLFSSTFFDFLPDDNNPRVVSWWIWLYCLVTVFITGLVLLGWYHFSRRSRAKTQDGMKRLKSSDGLDKFGTRDA</sequence>
<feature type="transmembrane region" description="Helical" evidence="1">
    <location>
        <begin position="263"/>
        <end position="286"/>
    </location>
</feature>
<keyword evidence="1" id="KW-0472">Membrane</keyword>
<comment type="caution">
    <text evidence="2">The sequence shown here is derived from an EMBL/GenBank/DDBJ whole genome shotgun (WGS) entry which is preliminary data.</text>
</comment>
<dbReference type="Proteomes" id="UP001430848">
    <property type="component" value="Unassembled WGS sequence"/>
</dbReference>
<dbReference type="EMBL" id="JAKNSF020000099">
    <property type="protein sequence ID" value="KAK7716663.1"/>
    <property type="molecule type" value="Genomic_DNA"/>
</dbReference>
<reference evidence="2 3" key="1">
    <citation type="submission" date="2024-02" db="EMBL/GenBank/DDBJ databases">
        <title>De novo assembly and annotation of 12 fungi associated with fruit tree decline syndrome in Ontario, Canada.</title>
        <authorList>
            <person name="Sulman M."/>
            <person name="Ellouze W."/>
            <person name="Ilyukhin E."/>
        </authorList>
    </citation>
    <scope>NUCLEOTIDE SEQUENCE [LARGE SCALE GENOMIC DNA]</scope>
    <source>
        <strain evidence="2 3">M169</strain>
    </source>
</reference>